<dbReference type="InterPro" id="IPR005183">
    <property type="entry name" value="DUF305_CopM-like"/>
</dbReference>
<dbReference type="Pfam" id="PF03713">
    <property type="entry name" value="DUF305"/>
    <property type="match status" value="1"/>
</dbReference>
<dbReference type="RefSeq" id="WP_065918642.1">
    <property type="nucleotide sequence ID" value="NZ_CP016793.1"/>
</dbReference>
<dbReference type="KEGG" id="led:BBK82_34015"/>
<feature type="signal peptide" evidence="1">
    <location>
        <begin position="1"/>
        <end position="20"/>
    </location>
</feature>
<sequence>MRTLLLAAVPLTAVLLTACGAPVAEPPVPQAGPTATDLAFLELVIPQNESALAVLELAGRREDSALRPVTDQVVTGYRTELARARELLTRAGRQETDLHDGHDMPGMITAAELASIGDSRGSEFDQRLRTLLRTQFEEARTVARAELSGGTSPPVLELGTRIERTRAEFLALL</sequence>
<organism evidence="3 4">
    <name type="scientific">Lentzea guizhouensis</name>
    <dbReference type="NCBI Taxonomy" id="1586287"/>
    <lineage>
        <taxon>Bacteria</taxon>
        <taxon>Bacillati</taxon>
        <taxon>Actinomycetota</taxon>
        <taxon>Actinomycetes</taxon>
        <taxon>Pseudonocardiales</taxon>
        <taxon>Pseudonocardiaceae</taxon>
        <taxon>Lentzea</taxon>
    </lineage>
</organism>
<keyword evidence="1" id="KW-0732">Signal</keyword>
<dbReference type="AlphaFoldDB" id="A0A1B2HRH0"/>
<dbReference type="EMBL" id="CP016793">
    <property type="protein sequence ID" value="ANZ40303.1"/>
    <property type="molecule type" value="Genomic_DNA"/>
</dbReference>
<dbReference type="PROSITE" id="PS51257">
    <property type="entry name" value="PROKAR_LIPOPROTEIN"/>
    <property type="match status" value="1"/>
</dbReference>
<feature type="domain" description="DUF305" evidence="2">
    <location>
        <begin position="37"/>
        <end position="167"/>
    </location>
</feature>
<dbReference type="InterPro" id="IPR012347">
    <property type="entry name" value="Ferritin-like"/>
</dbReference>
<dbReference type="Gene3D" id="1.20.1260.10">
    <property type="match status" value="1"/>
</dbReference>
<dbReference type="STRING" id="1586287.BBK82_34015"/>
<evidence type="ECO:0000313" key="4">
    <source>
        <dbReference type="Proteomes" id="UP000093053"/>
    </source>
</evidence>
<gene>
    <name evidence="3" type="ORF">BBK82_34015</name>
</gene>
<evidence type="ECO:0000256" key="1">
    <source>
        <dbReference type="SAM" id="SignalP"/>
    </source>
</evidence>
<protein>
    <recommendedName>
        <fullName evidence="2">DUF305 domain-containing protein</fullName>
    </recommendedName>
</protein>
<feature type="chain" id="PRO_5038530268" description="DUF305 domain-containing protein" evidence="1">
    <location>
        <begin position="21"/>
        <end position="173"/>
    </location>
</feature>
<keyword evidence="4" id="KW-1185">Reference proteome</keyword>
<proteinExistence type="predicted"/>
<evidence type="ECO:0000313" key="3">
    <source>
        <dbReference type="EMBL" id="ANZ40303.1"/>
    </source>
</evidence>
<accession>A0A1B2HRH0</accession>
<evidence type="ECO:0000259" key="2">
    <source>
        <dbReference type="Pfam" id="PF03713"/>
    </source>
</evidence>
<dbReference type="Proteomes" id="UP000093053">
    <property type="component" value="Chromosome"/>
</dbReference>
<name>A0A1B2HRH0_9PSEU</name>
<reference evidence="3 4" key="1">
    <citation type="submission" date="2016-07" db="EMBL/GenBank/DDBJ databases">
        <title>Complete genome sequence of the Lentzea guizhouensis DHS C013.</title>
        <authorList>
            <person name="Cao C."/>
        </authorList>
    </citation>
    <scope>NUCLEOTIDE SEQUENCE [LARGE SCALE GENOMIC DNA]</scope>
    <source>
        <strain evidence="3 4">DHS C013</strain>
    </source>
</reference>